<accession>A0A931NIH4</accession>
<dbReference type="RefSeq" id="WP_198111353.1">
    <property type="nucleotide sequence ID" value="NZ_JAEDAK010000007.1"/>
</dbReference>
<comment type="caution">
    <text evidence="1">The sequence shown here is derived from an EMBL/GenBank/DDBJ whole genome shotgun (WGS) entry which is preliminary data.</text>
</comment>
<gene>
    <name evidence="1" type="ORF">I7X39_11775</name>
</gene>
<organism evidence="1 2">
    <name type="scientific">Inhella proteolytica</name>
    <dbReference type="NCBI Taxonomy" id="2795029"/>
    <lineage>
        <taxon>Bacteria</taxon>
        <taxon>Pseudomonadati</taxon>
        <taxon>Pseudomonadota</taxon>
        <taxon>Betaproteobacteria</taxon>
        <taxon>Burkholderiales</taxon>
        <taxon>Sphaerotilaceae</taxon>
        <taxon>Inhella</taxon>
    </lineage>
</organism>
<proteinExistence type="predicted"/>
<dbReference type="Proteomes" id="UP000613266">
    <property type="component" value="Unassembled WGS sequence"/>
</dbReference>
<dbReference type="EMBL" id="JAEDAK010000007">
    <property type="protein sequence ID" value="MBH9577580.1"/>
    <property type="molecule type" value="Genomic_DNA"/>
</dbReference>
<evidence type="ECO:0000313" key="1">
    <source>
        <dbReference type="EMBL" id="MBH9577580.1"/>
    </source>
</evidence>
<reference evidence="1" key="1">
    <citation type="submission" date="2020-12" db="EMBL/GenBank/DDBJ databases">
        <title>The genome sequence of Inhella sp. 1Y17.</title>
        <authorList>
            <person name="Liu Y."/>
        </authorList>
    </citation>
    <scope>NUCLEOTIDE SEQUENCE</scope>
    <source>
        <strain evidence="1">1Y17</strain>
    </source>
</reference>
<name>A0A931NIH4_9BURK</name>
<sequence length="199" mass="22047">MSLELEIAQASARLIAEEGLPWGPAKQRALRDLGLPPRTALPGNELVEEALREHLSLFQADTQPAELRTLRELALRWLERLAEFEPLLVGAAWRGTANRFSDLHLELFADDPKAPEIALLNLGENPEPGPQGRDARGQDLQNLVIWLRPPPGFSQPVALHLAVLDPRERRGALLPDARGQTWRGDAAGLRRRLAESEAP</sequence>
<keyword evidence="2" id="KW-1185">Reference proteome</keyword>
<evidence type="ECO:0008006" key="3">
    <source>
        <dbReference type="Google" id="ProtNLM"/>
    </source>
</evidence>
<dbReference type="AlphaFoldDB" id="A0A931NIH4"/>
<evidence type="ECO:0000313" key="2">
    <source>
        <dbReference type="Proteomes" id="UP000613266"/>
    </source>
</evidence>
<protein>
    <recommendedName>
        <fullName evidence="3">Nucleotidyltransferase</fullName>
    </recommendedName>
</protein>